<protein>
    <submittedName>
        <fullName evidence="3">Uncharacterized protein</fullName>
    </submittedName>
</protein>
<proteinExistence type="predicted"/>
<dbReference type="Proteomes" id="UP000467164">
    <property type="component" value="Chromosome"/>
</dbReference>
<feature type="region of interest" description="Disordered" evidence="1">
    <location>
        <begin position="76"/>
        <end position="100"/>
    </location>
</feature>
<gene>
    <name evidence="3" type="ORF">MSHO_26780</name>
</gene>
<reference evidence="3 4" key="1">
    <citation type="journal article" date="2019" name="Emerg. Microbes Infect.">
        <title>Comprehensive subspecies identification of 175 nontuberculous mycobacteria species based on 7547 genomic profiles.</title>
        <authorList>
            <person name="Matsumoto Y."/>
            <person name="Kinjo T."/>
            <person name="Motooka D."/>
            <person name="Nabeya D."/>
            <person name="Jung N."/>
            <person name="Uechi K."/>
            <person name="Horii T."/>
            <person name="Iida T."/>
            <person name="Fujita J."/>
            <person name="Nakamura S."/>
        </authorList>
    </citation>
    <scope>NUCLEOTIDE SEQUENCE [LARGE SCALE GENOMIC DNA]</scope>
    <source>
        <strain evidence="3 4">JCM 12657</strain>
    </source>
</reference>
<feature type="transmembrane region" description="Helical" evidence="2">
    <location>
        <begin position="55"/>
        <end position="71"/>
    </location>
</feature>
<evidence type="ECO:0000256" key="1">
    <source>
        <dbReference type="SAM" id="MobiDB-lite"/>
    </source>
</evidence>
<keyword evidence="2" id="KW-1133">Transmembrane helix</keyword>
<name>A0A7I7LDH5_9MYCO</name>
<evidence type="ECO:0000313" key="4">
    <source>
        <dbReference type="Proteomes" id="UP000467164"/>
    </source>
</evidence>
<accession>A0A7I7LDH5</accession>
<keyword evidence="2" id="KW-0472">Membrane</keyword>
<evidence type="ECO:0000313" key="3">
    <source>
        <dbReference type="EMBL" id="BBX57333.1"/>
    </source>
</evidence>
<keyword evidence="2" id="KW-0812">Transmembrane</keyword>
<sequence>MVSRARPARFGSGPVGGRIFALLAVTALLVAGSPGSAYADDGRPQANPEERAAALIRPAVMYIVIGAYGWVRLPTASGSPTTATTRPSRSPRAGVAPRSP</sequence>
<feature type="compositionally biased region" description="Low complexity" evidence="1">
    <location>
        <begin position="76"/>
        <end position="93"/>
    </location>
</feature>
<organism evidence="3 4">
    <name type="scientific">Mycobacterium shottsii</name>
    <dbReference type="NCBI Taxonomy" id="133549"/>
    <lineage>
        <taxon>Bacteria</taxon>
        <taxon>Bacillati</taxon>
        <taxon>Actinomycetota</taxon>
        <taxon>Actinomycetes</taxon>
        <taxon>Mycobacteriales</taxon>
        <taxon>Mycobacteriaceae</taxon>
        <taxon>Mycobacterium</taxon>
        <taxon>Mycobacterium ulcerans group</taxon>
    </lineage>
</organism>
<keyword evidence="4" id="KW-1185">Reference proteome</keyword>
<dbReference type="AlphaFoldDB" id="A0A7I7LDH5"/>
<evidence type="ECO:0000256" key="2">
    <source>
        <dbReference type="SAM" id="Phobius"/>
    </source>
</evidence>
<dbReference type="KEGG" id="msho:MSHO_26780"/>
<dbReference type="EMBL" id="AP022572">
    <property type="protein sequence ID" value="BBX57333.1"/>
    <property type="molecule type" value="Genomic_DNA"/>
</dbReference>